<name>A0ABD3BVZ2_9LAMI</name>
<protein>
    <submittedName>
        <fullName evidence="7">Phosphatidylinositol/phosphatidylcholine transfer protein sfh6</fullName>
        <ecNumber evidence="7">3.4.25.1</ecNumber>
    </submittedName>
</protein>
<feature type="domain" description="CRAL-TRIO" evidence="6">
    <location>
        <begin position="82"/>
        <end position="196"/>
    </location>
</feature>
<dbReference type="PANTHER" id="PTHR45657:SF5">
    <property type="entry name" value="PHOSPHATIDYLINOSITOL_PHOSPHATIDYLCHOLINE TRANSFER PROTEIN SFH6"/>
    <property type="match status" value="1"/>
</dbReference>
<dbReference type="InterPro" id="IPR001251">
    <property type="entry name" value="CRAL-TRIO_dom"/>
</dbReference>
<dbReference type="PANTHER" id="PTHR45657">
    <property type="entry name" value="CRAL-TRIO DOMAIN-CONTAINING PROTEIN YKL091C-RELATED"/>
    <property type="match status" value="1"/>
</dbReference>
<dbReference type="CDD" id="cd00170">
    <property type="entry name" value="SEC14"/>
    <property type="match status" value="1"/>
</dbReference>
<dbReference type="EMBL" id="JAVIJP010000066">
    <property type="protein sequence ID" value="KAL3621264.1"/>
    <property type="molecule type" value="Genomic_DNA"/>
</dbReference>
<reference evidence="8" key="1">
    <citation type="journal article" date="2024" name="IScience">
        <title>Strigolactones Initiate the Formation of Haustorium-like Structures in Castilleja.</title>
        <authorList>
            <person name="Buerger M."/>
            <person name="Peterson D."/>
            <person name="Chory J."/>
        </authorList>
    </citation>
    <scope>NUCLEOTIDE SEQUENCE [LARGE SCALE GENOMIC DNA]</scope>
</reference>
<organism evidence="7 8">
    <name type="scientific">Castilleja foliolosa</name>
    <dbReference type="NCBI Taxonomy" id="1961234"/>
    <lineage>
        <taxon>Eukaryota</taxon>
        <taxon>Viridiplantae</taxon>
        <taxon>Streptophyta</taxon>
        <taxon>Embryophyta</taxon>
        <taxon>Tracheophyta</taxon>
        <taxon>Spermatophyta</taxon>
        <taxon>Magnoliopsida</taxon>
        <taxon>eudicotyledons</taxon>
        <taxon>Gunneridae</taxon>
        <taxon>Pentapetalae</taxon>
        <taxon>asterids</taxon>
        <taxon>lamiids</taxon>
        <taxon>Lamiales</taxon>
        <taxon>Orobanchaceae</taxon>
        <taxon>Pedicularideae</taxon>
        <taxon>Castillejinae</taxon>
        <taxon>Castilleja</taxon>
    </lineage>
</organism>
<dbReference type="Gene3D" id="3.40.525.10">
    <property type="entry name" value="CRAL-TRIO lipid binding domain"/>
    <property type="match status" value="2"/>
</dbReference>
<dbReference type="GO" id="GO:0015031">
    <property type="term" value="P:protein transport"/>
    <property type="evidence" value="ECO:0007669"/>
    <property type="project" value="UniProtKB-KW"/>
</dbReference>
<dbReference type="EC" id="3.4.25.1" evidence="7"/>
<evidence type="ECO:0000256" key="1">
    <source>
        <dbReference type="ARBA" id="ARBA00004202"/>
    </source>
</evidence>
<dbReference type="SUPFAM" id="SSF46938">
    <property type="entry name" value="CRAL/TRIO N-terminal domain"/>
    <property type="match status" value="1"/>
</dbReference>
<dbReference type="GO" id="GO:0000139">
    <property type="term" value="C:Golgi membrane"/>
    <property type="evidence" value="ECO:0007669"/>
    <property type="project" value="UniProtKB-SubCell"/>
</dbReference>
<dbReference type="Pfam" id="PF00650">
    <property type="entry name" value="CRAL_TRIO"/>
    <property type="match status" value="1"/>
</dbReference>
<dbReference type="Proteomes" id="UP001632038">
    <property type="component" value="Unassembled WGS sequence"/>
</dbReference>
<evidence type="ECO:0000256" key="4">
    <source>
        <dbReference type="ARBA" id="ARBA00023034"/>
    </source>
</evidence>
<keyword evidence="8" id="KW-1185">Reference proteome</keyword>
<comment type="similarity">
    <text evidence="5">Belongs to the SFH family.</text>
</comment>
<dbReference type="InterPro" id="IPR036865">
    <property type="entry name" value="CRAL-TRIO_dom_sf"/>
</dbReference>
<dbReference type="PROSITE" id="PS50191">
    <property type="entry name" value="CRAL_TRIO"/>
    <property type="match status" value="1"/>
</dbReference>
<evidence type="ECO:0000259" key="6">
    <source>
        <dbReference type="PROSITE" id="PS50191"/>
    </source>
</evidence>
<dbReference type="SUPFAM" id="SSF58064">
    <property type="entry name" value="Influenza hemagglutinin (stalk)"/>
    <property type="match status" value="1"/>
</dbReference>
<dbReference type="InterPro" id="IPR036273">
    <property type="entry name" value="CRAL/TRIO_N_dom_sf"/>
</dbReference>
<dbReference type="Gene3D" id="3.90.20.10">
    <property type="match status" value="1"/>
</dbReference>
<dbReference type="GO" id="GO:0005886">
    <property type="term" value="C:plasma membrane"/>
    <property type="evidence" value="ECO:0007669"/>
    <property type="project" value="UniProtKB-SubCell"/>
</dbReference>
<comment type="subcellular location">
    <subcellularLocation>
        <location evidence="1">Cell membrane</location>
        <topology evidence="1">Peripheral membrane protein</topology>
    </subcellularLocation>
    <subcellularLocation>
        <location evidence="2">Golgi apparatus membrane</location>
        <topology evidence="2">Peripheral membrane protein</topology>
    </subcellularLocation>
</comment>
<dbReference type="SMART" id="SM00516">
    <property type="entry name" value="SEC14"/>
    <property type="match status" value="1"/>
</dbReference>
<dbReference type="InterPro" id="IPR051026">
    <property type="entry name" value="PI/PC_transfer"/>
</dbReference>
<dbReference type="AlphaFoldDB" id="A0ABD3BVZ2"/>
<evidence type="ECO:0000313" key="7">
    <source>
        <dbReference type="EMBL" id="KAL3621264.1"/>
    </source>
</evidence>
<evidence type="ECO:0000256" key="5">
    <source>
        <dbReference type="ARBA" id="ARBA00038020"/>
    </source>
</evidence>
<dbReference type="GO" id="GO:0016787">
    <property type="term" value="F:hydrolase activity"/>
    <property type="evidence" value="ECO:0007669"/>
    <property type="project" value="UniProtKB-KW"/>
</dbReference>
<keyword evidence="3" id="KW-0653">Protein transport</keyword>
<dbReference type="SMART" id="SM01100">
    <property type="entry name" value="CRAL_TRIO_N"/>
    <property type="match status" value="1"/>
</dbReference>
<dbReference type="Gene3D" id="1.10.8.20">
    <property type="entry name" value="N-terminal domain of phosphatidylinositol transfer protein sec14p"/>
    <property type="match status" value="1"/>
</dbReference>
<evidence type="ECO:0000313" key="8">
    <source>
        <dbReference type="Proteomes" id="UP001632038"/>
    </source>
</evidence>
<evidence type="ECO:0000256" key="2">
    <source>
        <dbReference type="ARBA" id="ARBA00004395"/>
    </source>
</evidence>
<proteinExistence type="inferred from homology"/>
<dbReference type="SUPFAM" id="SSF52087">
    <property type="entry name" value="CRAL/TRIO domain"/>
    <property type="match status" value="1"/>
</dbReference>
<keyword evidence="4" id="KW-0333">Golgi apparatus</keyword>
<sequence>MSGPRDRFARPFETKKTVDAFRQALILDGLLPEKFDDYHVMLRFLKARNFDIEQTKLMWADMIQWRKDFGTDTIMEDFEFKELNEVSKYYPHGYHGVDKEGRPIYIVRLGKVDANKLMQVTTTDRCVRYHVKEFERTLAIKFPACTIAAKRHIDSSTTILDVQGLGMKNFTKSTRDLVMRLLKIDDYNYPETLHQFSSPKIHVIGNKYQSKLLEIIDDSQLPKFLGGLCTCADHGGCLRSDKGPWKNAKNAEILKMVLSGEAIRARQDVKILNSELGDGNVNIANQLTSIQAAIQALHDQMNALQDQVNAQFNGINRRLDEIESRSCKKKVIEYQWD</sequence>
<gene>
    <name evidence="7" type="primary">SFH6</name>
    <name evidence="7" type="ORF">CASFOL_036176</name>
</gene>
<accession>A0ABD3BVZ2</accession>
<evidence type="ECO:0000256" key="3">
    <source>
        <dbReference type="ARBA" id="ARBA00022927"/>
    </source>
</evidence>
<comment type="caution">
    <text evidence="7">The sequence shown here is derived from an EMBL/GenBank/DDBJ whole genome shotgun (WGS) entry which is preliminary data.</text>
</comment>
<dbReference type="InterPro" id="IPR011074">
    <property type="entry name" value="CRAL/TRIO_N_dom"/>
</dbReference>
<keyword evidence="7" id="KW-0378">Hydrolase</keyword>
<keyword evidence="3" id="KW-0813">Transport</keyword>